<dbReference type="InterPro" id="IPR051797">
    <property type="entry name" value="TrmB-like"/>
</dbReference>
<reference evidence="3 4" key="1">
    <citation type="submission" date="2016-06" db="EMBL/GenBank/DDBJ databases">
        <title>Genome sequence of Clostridium acetireducens DSM 10703.</title>
        <authorList>
            <person name="Poehlein A."/>
            <person name="Fluechter S."/>
            <person name="Duerre P."/>
            <person name="Daniel R."/>
        </authorList>
    </citation>
    <scope>NUCLEOTIDE SEQUENCE [LARGE SCALE GENOMIC DNA]</scope>
    <source>
        <strain evidence="3 4">DSM 10703</strain>
    </source>
</reference>
<dbReference type="Pfam" id="PF01978">
    <property type="entry name" value="TrmB"/>
    <property type="match status" value="1"/>
</dbReference>
<proteinExistence type="predicted"/>
<dbReference type="CDD" id="cd09124">
    <property type="entry name" value="PLDc_like_TrmB_middle"/>
    <property type="match status" value="1"/>
</dbReference>
<dbReference type="Gene3D" id="1.10.10.10">
    <property type="entry name" value="Winged helix-like DNA-binding domain superfamily/Winged helix DNA-binding domain"/>
    <property type="match status" value="1"/>
</dbReference>
<dbReference type="Proteomes" id="UP000175744">
    <property type="component" value="Unassembled WGS sequence"/>
</dbReference>
<protein>
    <submittedName>
        <fullName evidence="3">Sugar-specific transcriptional regulator TrmB</fullName>
    </submittedName>
</protein>
<dbReference type="PANTHER" id="PTHR34293:SF1">
    <property type="entry name" value="HTH-TYPE TRANSCRIPTIONAL REGULATOR TRMBL2"/>
    <property type="match status" value="1"/>
</dbReference>
<evidence type="ECO:0000259" key="1">
    <source>
        <dbReference type="Pfam" id="PF01978"/>
    </source>
</evidence>
<evidence type="ECO:0000313" key="3">
    <source>
        <dbReference type="EMBL" id="OFH99455.1"/>
    </source>
</evidence>
<dbReference type="InterPro" id="IPR021586">
    <property type="entry name" value="Tscrpt_reg_TrmB_C"/>
</dbReference>
<dbReference type="Pfam" id="PF11495">
    <property type="entry name" value="Regulator_TrmB"/>
    <property type="match status" value="1"/>
</dbReference>
<accession>A0A1E8EVA6</accession>
<comment type="caution">
    <text evidence="3">The sequence shown here is derived from an EMBL/GenBank/DDBJ whole genome shotgun (WGS) entry which is preliminary data.</text>
</comment>
<keyword evidence="4" id="KW-1185">Reference proteome</keyword>
<dbReference type="PANTHER" id="PTHR34293">
    <property type="entry name" value="HTH-TYPE TRANSCRIPTIONAL REGULATOR TRMBL2"/>
    <property type="match status" value="1"/>
</dbReference>
<dbReference type="SUPFAM" id="SSF46785">
    <property type="entry name" value="Winged helix' DNA-binding domain"/>
    <property type="match status" value="1"/>
</dbReference>
<evidence type="ECO:0000259" key="2">
    <source>
        <dbReference type="Pfam" id="PF11495"/>
    </source>
</evidence>
<feature type="domain" description="Transcription regulator TrmB C-terminal" evidence="2">
    <location>
        <begin position="108"/>
        <end position="228"/>
    </location>
</feature>
<dbReference type="RefSeq" id="WP_070111329.1">
    <property type="nucleotide sequence ID" value="NZ_LZFO01000055.1"/>
</dbReference>
<name>A0A1E8EVA6_9CLOT</name>
<dbReference type="InterPro" id="IPR036388">
    <property type="entry name" value="WH-like_DNA-bd_sf"/>
</dbReference>
<gene>
    <name evidence="3" type="ORF">CLOACE_22320</name>
</gene>
<feature type="domain" description="Transcription regulator TrmB N-terminal" evidence="1">
    <location>
        <begin position="8"/>
        <end position="74"/>
    </location>
</feature>
<dbReference type="AlphaFoldDB" id="A0A1E8EVA6"/>
<organism evidence="3 4">
    <name type="scientific">Clostridium acetireducens DSM 10703</name>
    <dbReference type="NCBI Taxonomy" id="1121290"/>
    <lineage>
        <taxon>Bacteria</taxon>
        <taxon>Bacillati</taxon>
        <taxon>Bacillota</taxon>
        <taxon>Clostridia</taxon>
        <taxon>Eubacteriales</taxon>
        <taxon>Clostridiaceae</taxon>
        <taxon>Clostridium</taxon>
    </lineage>
</organism>
<sequence>MDYLIQLMKRFDFTEYETKAYVALLINGKMTGYEVSKQSGVPRSKIYNILETLTQKGVVLSTKTTNVIYHALPVDEFISNLDREKTNDLDKIKNLLQQFDARVESGPLWHITGYDKVMNKCKYLLKNAKNEVYMQIWKEDIDDELLNLLLKAERKFENFILILFCKDHLYDLPLKKYYKHGFEEAKLNEMGSRWISIVVDSNEIMFGSITNKNTADVVWTQNNDMVFLAKEYIIHDAYTAKILETLGDKAKDTLGVNLEEVRKIFK</sequence>
<dbReference type="STRING" id="1121290.CLAOCE_22320"/>
<dbReference type="OrthoDB" id="1493540at2"/>
<dbReference type="InterPro" id="IPR002831">
    <property type="entry name" value="Tscrpt_reg_TrmB_N"/>
</dbReference>
<dbReference type="InterPro" id="IPR036390">
    <property type="entry name" value="WH_DNA-bd_sf"/>
</dbReference>
<dbReference type="EMBL" id="LZFO01000055">
    <property type="protein sequence ID" value="OFH99455.1"/>
    <property type="molecule type" value="Genomic_DNA"/>
</dbReference>
<dbReference type="PATRIC" id="fig|1121290.3.peg.2253"/>
<evidence type="ECO:0000313" key="4">
    <source>
        <dbReference type="Proteomes" id="UP000175744"/>
    </source>
</evidence>